<evidence type="ECO:0000313" key="1">
    <source>
        <dbReference type="EMBL" id="KAF9064934.1"/>
    </source>
</evidence>
<proteinExistence type="predicted"/>
<dbReference type="AlphaFoldDB" id="A0A9P5PFX9"/>
<evidence type="ECO:0000313" key="2">
    <source>
        <dbReference type="Proteomes" id="UP000772434"/>
    </source>
</evidence>
<dbReference type="Proteomes" id="UP000772434">
    <property type="component" value="Unassembled WGS sequence"/>
</dbReference>
<accession>A0A9P5PFX9</accession>
<protein>
    <submittedName>
        <fullName evidence="1">Uncharacterized protein</fullName>
    </submittedName>
</protein>
<comment type="caution">
    <text evidence="1">The sequence shown here is derived from an EMBL/GenBank/DDBJ whole genome shotgun (WGS) entry which is preliminary data.</text>
</comment>
<name>A0A9P5PFX9_9AGAR</name>
<organism evidence="1 2">
    <name type="scientific">Rhodocollybia butyracea</name>
    <dbReference type="NCBI Taxonomy" id="206335"/>
    <lineage>
        <taxon>Eukaryota</taxon>
        <taxon>Fungi</taxon>
        <taxon>Dikarya</taxon>
        <taxon>Basidiomycota</taxon>
        <taxon>Agaricomycotina</taxon>
        <taxon>Agaricomycetes</taxon>
        <taxon>Agaricomycetidae</taxon>
        <taxon>Agaricales</taxon>
        <taxon>Marasmiineae</taxon>
        <taxon>Omphalotaceae</taxon>
        <taxon>Rhodocollybia</taxon>
    </lineage>
</organism>
<dbReference type="EMBL" id="JADNRY010000112">
    <property type="protein sequence ID" value="KAF9064934.1"/>
    <property type="molecule type" value="Genomic_DNA"/>
</dbReference>
<reference evidence="1" key="1">
    <citation type="submission" date="2020-11" db="EMBL/GenBank/DDBJ databases">
        <authorList>
            <consortium name="DOE Joint Genome Institute"/>
            <person name="Ahrendt S."/>
            <person name="Riley R."/>
            <person name="Andreopoulos W."/>
            <person name="Labutti K."/>
            <person name="Pangilinan J."/>
            <person name="Ruiz-Duenas F.J."/>
            <person name="Barrasa J.M."/>
            <person name="Sanchez-Garcia M."/>
            <person name="Camarero S."/>
            <person name="Miyauchi S."/>
            <person name="Serrano A."/>
            <person name="Linde D."/>
            <person name="Babiker R."/>
            <person name="Drula E."/>
            <person name="Ayuso-Fernandez I."/>
            <person name="Pacheco R."/>
            <person name="Padilla G."/>
            <person name="Ferreira P."/>
            <person name="Barriuso J."/>
            <person name="Kellner H."/>
            <person name="Castanera R."/>
            <person name="Alfaro M."/>
            <person name="Ramirez L."/>
            <person name="Pisabarro A.G."/>
            <person name="Kuo A."/>
            <person name="Tritt A."/>
            <person name="Lipzen A."/>
            <person name="He G."/>
            <person name="Yan M."/>
            <person name="Ng V."/>
            <person name="Cullen D."/>
            <person name="Martin F."/>
            <person name="Rosso M.-N."/>
            <person name="Henrissat B."/>
            <person name="Hibbett D."/>
            <person name="Martinez A.T."/>
            <person name="Grigoriev I.V."/>
        </authorList>
    </citation>
    <scope>NUCLEOTIDE SEQUENCE</scope>
    <source>
        <strain evidence="1">AH 40177</strain>
    </source>
</reference>
<gene>
    <name evidence="1" type="ORF">BDP27DRAFT_1332820</name>
</gene>
<keyword evidence="2" id="KW-1185">Reference proteome</keyword>
<sequence>MRPSLVSEGDVIFLVPLSLYFFLLSILPGHPQPIYASESLNKAQARQTKYVAHCICLSYWNDIKIVPETHVVCLRTLVGNWIGMR</sequence>